<protein>
    <submittedName>
        <fullName evidence="2">Uncharacterized protein DUF4199</fullName>
    </submittedName>
</protein>
<feature type="transmembrane region" description="Helical" evidence="1">
    <location>
        <begin position="12"/>
        <end position="30"/>
    </location>
</feature>
<feature type="transmembrane region" description="Helical" evidence="1">
    <location>
        <begin position="36"/>
        <end position="55"/>
    </location>
</feature>
<sequence>MEKSLKSSAINYGLYLGLFLASVTILAYAIQIELLTQWWLGIIMLIVIIGFGIFSTSKSKKMLNGFLTFKEAFSSYFITVAIGVLISMLVSIILFNFIDPDAAITLKEKMIEKTAEMMQNFGAPEDAIADTITKMEEQEGQFEIVSQLKSNAFYLVFHAVIGLIVAAIMKKANPDA</sequence>
<name>A0A420DL98_9FLAO</name>
<dbReference type="RefSeq" id="WP_120201506.1">
    <property type="nucleotide sequence ID" value="NZ_RAQJ01000003.1"/>
</dbReference>
<dbReference type="Proteomes" id="UP000284892">
    <property type="component" value="Unassembled WGS sequence"/>
</dbReference>
<dbReference type="AlphaFoldDB" id="A0A420DL98"/>
<dbReference type="OrthoDB" id="660361at2"/>
<keyword evidence="1" id="KW-1133">Transmembrane helix</keyword>
<dbReference type="InterPro" id="IPR025250">
    <property type="entry name" value="DUF4199"/>
</dbReference>
<evidence type="ECO:0000313" key="2">
    <source>
        <dbReference type="EMBL" id="RKE95012.1"/>
    </source>
</evidence>
<keyword evidence="1" id="KW-0472">Membrane</keyword>
<keyword evidence="3" id="KW-1185">Reference proteome</keyword>
<evidence type="ECO:0000313" key="3">
    <source>
        <dbReference type="Proteomes" id="UP000284892"/>
    </source>
</evidence>
<feature type="transmembrane region" description="Helical" evidence="1">
    <location>
        <begin position="152"/>
        <end position="169"/>
    </location>
</feature>
<organism evidence="2 3">
    <name type="scientific">Ichthyenterobacterium magnum</name>
    <dbReference type="NCBI Taxonomy" id="1230530"/>
    <lineage>
        <taxon>Bacteria</taxon>
        <taxon>Pseudomonadati</taxon>
        <taxon>Bacteroidota</taxon>
        <taxon>Flavobacteriia</taxon>
        <taxon>Flavobacteriales</taxon>
        <taxon>Flavobacteriaceae</taxon>
        <taxon>Ichthyenterobacterium</taxon>
    </lineage>
</organism>
<dbReference type="EMBL" id="RAQJ01000003">
    <property type="protein sequence ID" value="RKE95012.1"/>
    <property type="molecule type" value="Genomic_DNA"/>
</dbReference>
<evidence type="ECO:0000256" key="1">
    <source>
        <dbReference type="SAM" id="Phobius"/>
    </source>
</evidence>
<comment type="caution">
    <text evidence="2">The sequence shown here is derived from an EMBL/GenBank/DDBJ whole genome shotgun (WGS) entry which is preliminary data.</text>
</comment>
<dbReference type="Pfam" id="PF13858">
    <property type="entry name" value="DUF4199"/>
    <property type="match status" value="1"/>
</dbReference>
<proteinExistence type="predicted"/>
<gene>
    <name evidence="2" type="ORF">BXY80_2030</name>
</gene>
<reference evidence="2 3" key="1">
    <citation type="submission" date="2018-09" db="EMBL/GenBank/DDBJ databases">
        <title>Genomic Encyclopedia of Archaeal and Bacterial Type Strains, Phase II (KMG-II): from individual species to whole genera.</title>
        <authorList>
            <person name="Goeker M."/>
        </authorList>
    </citation>
    <scope>NUCLEOTIDE SEQUENCE [LARGE SCALE GENOMIC DNA]</scope>
    <source>
        <strain evidence="2 3">DSM 26283</strain>
    </source>
</reference>
<keyword evidence="1" id="KW-0812">Transmembrane</keyword>
<feature type="transmembrane region" description="Helical" evidence="1">
    <location>
        <begin position="76"/>
        <end position="98"/>
    </location>
</feature>
<accession>A0A420DL98</accession>